<reference evidence="1" key="1">
    <citation type="submission" date="2020-09" db="EMBL/GenBank/DDBJ databases">
        <authorList>
            <person name="Blom J."/>
        </authorList>
    </citation>
    <scope>NUCLEOTIDE SEQUENCE</scope>
    <source>
        <strain evidence="1">No.713</strain>
        <plasmid evidence="1">p1</plasmid>
    </source>
</reference>
<accession>A0A9W4GAN7</accession>
<organism evidence="1 2">
    <name type="scientific">Planktothrix pseudagardhii</name>
    <dbReference type="NCBI Taxonomy" id="132604"/>
    <lineage>
        <taxon>Bacteria</taxon>
        <taxon>Bacillati</taxon>
        <taxon>Cyanobacteriota</taxon>
        <taxon>Cyanophyceae</taxon>
        <taxon>Oscillatoriophycideae</taxon>
        <taxon>Oscillatoriales</taxon>
        <taxon>Microcoleaceae</taxon>
        <taxon>Planktothrix</taxon>
    </lineage>
</organism>
<keyword evidence="1" id="KW-0614">Plasmid</keyword>
<dbReference type="KEGG" id="ppsu:NO713_05757"/>
<dbReference type="AlphaFoldDB" id="A0A9W4GAN7"/>
<evidence type="ECO:0008006" key="3">
    <source>
        <dbReference type="Google" id="ProtNLM"/>
    </source>
</evidence>
<dbReference type="Proteomes" id="UP001153719">
    <property type="component" value="Plasmid p1"/>
</dbReference>
<sequence>MDTFDDQLQALIIKTCSYPKGSLERQRGLNQIVSQIQQSGKLFRGAKTAHYEDALQQTWLYFCRNLCEATTGDCYNPNQASVTTWLNAYLKRRLQDIQQKIAQEQLIVATSPLSNEDECFDPVDNLPAQPTAPPILEEIRDWLEQEKRQLSRIHVRNRPDINCYILIQYRLPPETSWEALSQKWGVPIPTLSNFYQRECFPRLLNFGKSQGYLD</sequence>
<protein>
    <recommendedName>
        <fullName evidence="3">Sigma-70 family RNA polymerase sigma factor</fullName>
    </recommendedName>
</protein>
<name>A0A9W4GAN7_9CYAN</name>
<proteinExistence type="predicted"/>
<gene>
    <name evidence="1" type="ORF">NO713_05757</name>
</gene>
<geneLocation type="plasmid" evidence="1 2">
    <name>p1</name>
</geneLocation>
<evidence type="ECO:0000313" key="2">
    <source>
        <dbReference type="Proteomes" id="UP001153719"/>
    </source>
</evidence>
<keyword evidence="2" id="KW-1185">Reference proteome</keyword>
<evidence type="ECO:0000313" key="1">
    <source>
        <dbReference type="EMBL" id="CAD5988654.1"/>
    </source>
</evidence>
<dbReference type="RefSeq" id="WP_254175308.1">
    <property type="nucleotide sequence ID" value="NZ_LR882968.1"/>
</dbReference>
<dbReference type="EMBL" id="LR882968">
    <property type="protein sequence ID" value="CAD5988654.1"/>
    <property type="molecule type" value="Genomic_DNA"/>
</dbReference>